<evidence type="ECO:0000256" key="1">
    <source>
        <dbReference type="SAM" id="MobiDB-lite"/>
    </source>
</evidence>
<gene>
    <name evidence="2" type="ORF">TOA249_LOCUS24078</name>
</gene>
<organism evidence="2 3">
    <name type="scientific">Rotaria socialis</name>
    <dbReference type="NCBI Taxonomy" id="392032"/>
    <lineage>
        <taxon>Eukaryota</taxon>
        <taxon>Metazoa</taxon>
        <taxon>Spiralia</taxon>
        <taxon>Gnathifera</taxon>
        <taxon>Rotifera</taxon>
        <taxon>Eurotatoria</taxon>
        <taxon>Bdelloidea</taxon>
        <taxon>Philodinida</taxon>
        <taxon>Philodinidae</taxon>
        <taxon>Rotaria</taxon>
    </lineage>
</organism>
<comment type="caution">
    <text evidence="2">The sequence shown here is derived from an EMBL/GenBank/DDBJ whole genome shotgun (WGS) entry which is preliminary data.</text>
</comment>
<dbReference type="EMBL" id="CAJOBS010002403">
    <property type="protein sequence ID" value="CAF4812609.1"/>
    <property type="molecule type" value="Genomic_DNA"/>
</dbReference>
<accession>A0A821Q232</accession>
<feature type="non-terminal residue" evidence="2">
    <location>
        <position position="34"/>
    </location>
</feature>
<evidence type="ECO:0000313" key="3">
    <source>
        <dbReference type="Proteomes" id="UP000663838"/>
    </source>
</evidence>
<feature type="compositionally biased region" description="Polar residues" evidence="1">
    <location>
        <begin position="1"/>
        <end position="27"/>
    </location>
</feature>
<dbReference type="AlphaFoldDB" id="A0A821Q232"/>
<reference evidence="2" key="1">
    <citation type="submission" date="2021-02" db="EMBL/GenBank/DDBJ databases">
        <authorList>
            <person name="Nowell W R."/>
        </authorList>
    </citation>
    <scope>NUCLEOTIDE SEQUENCE</scope>
</reference>
<name>A0A821Q232_9BILA</name>
<proteinExistence type="predicted"/>
<sequence length="34" mass="3576">MSVSITNSIPPHQPTATVTAQVDTTKNAEPLAVR</sequence>
<evidence type="ECO:0000313" key="2">
    <source>
        <dbReference type="EMBL" id="CAF4812609.1"/>
    </source>
</evidence>
<feature type="region of interest" description="Disordered" evidence="1">
    <location>
        <begin position="1"/>
        <end position="34"/>
    </location>
</feature>
<dbReference type="Proteomes" id="UP000663838">
    <property type="component" value="Unassembled WGS sequence"/>
</dbReference>
<protein>
    <submittedName>
        <fullName evidence="2">Uncharacterized protein</fullName>
    </submittedName>
</protein>